<sequence length="364" mass="41175">MYFQQTVRQQAISNEAEGSAAKHTDLTTSQKTVRLSEKDRKETGKLSKRQEEETAIVKAVLSVLIPVDMKTSQFYIFFRDTFPIASQVPLFQQYIEEAEKNQLQDAITEELQQKQFYCDTNIICSAVTLYQTLKFSQAVMLIGPSGSGKTTCYSTLAGAINSLAAKADKYVSEKDRVIKGDTPQIFGCFCENTGWQDGAVAKALRDSERHERTSSETSNKKDESDETPLVKWLIMDGEPVGKPGWLDYLTTLCNSQDPFLCLSSGETLLSHSCLKLLLEITDLRDANPSTVTRCSLVYFTGTDLWKSIWKSELKVLSFKHKLTALIKHKKLMYCCKSCVHLWTEKRKLKMTATLRQDTWCTDRG</sequence>
<evidence type="ECO:0000259" key="2">
    <source>
        <dbReference type="Pfam" id="PF12774"/>
    </source>
</evidence>
<dbReference type="InterPro" id="IPR027417">
    <property type="entry name" value="P-loop_NTPase"/>
</dbReference>
<dbReference type="CDD" id="cd00267">
    <property type="entry name" value="ABC_ATPase"/>
    <property type="match status" value="1"/>
</dbReference>
<dbReference type="GO" id="GO:0036156">
    <property type="term" value="C:inner dynein arm"/>
    <property type="evidence" value="ECO:0007669"/>
    <property type="project" value="TreeGrafter"/>
</dbReference>
<evidence type="ECO:0000256" key="1">
    <source>
        <dbReference type="SAM" id="MobiDB-lite"/>
    </source>
</evidence>
<dbReference type="GO" id="GO:0051959">
    <property type="term" value="F:dynein light intermediate chain binding"/>
    <property type="evidence" value="ECO:0007669"/>
    <property type="project" value="InterPro"/>
</dbReference>
<dbReference type="GO" id="GO:0030317">
    <property type="term" value="P:flagellated sperm motility"/>
    <property type="evidence" value="ECO:0007669"/>
    <property type="project" value="TreeGrafter"/>
</dbReference>
<dbReference type="InterPro" id="IPR026983">
    <property type="entry name" value="DHC"/>
</dbReference>
<dbReference type="InterPro" id="IPR035699">
    <property type="entry name" value="AAA_6"/>
</dbReference>
<dbReference type="PANTHER" id="PTHR10676">
    <property type="entry name" value="DYNEIN HEAVY CHAIN FAMILY PROTEIN"/>
    <property type="match status" value="1"/>
</dbReference>
<dbReference type="AlphaFoldDB" id="A0A3B5AN27"/>
<dbReference type="PANTHER" id="PTHR10676:SF359">
    <property type="entry name" value="DYNEIN HEAVY CHAIN DOMAIN-CONTAINING PROTEIN 1"/>
    <property type="match status" value="1"/>
</dbReference>
<dbReference type="GO" id="GO:0005524">
    <property type="term" value="F:ATP binding"/>
    <property type="evidence" value="ECO:0007669"/>
    <property type="project" value="InterPro"/>
</dbReference>
<dbReference type="GO" id="GO:0008569">
    <property type="term" value="F:minus-end-directed microtubule motor activity"/>
    <property type="evidence" value="ECO:0007669"/>
    <property type="project" value="TreeGrafter"/>
</dbReference>
<dbReference type="GO" id="GO:0036126">
    <property type="term" value="C:sperm flagellum"/>
    <property type="evidence" value="ECO:0007669"/>
    <property type="project" value="TreeGrafter"/>
</dbReference>
<name>A0A3B5AN27_9TELE</name>
<protein>
    <recommendedName>
        <fullName evidence="2">Dynein heavy chain hydrolytic ATP-binding dynein motor region domain-containing protein</fullName>
    </recommendedName>
</protein>
<accession>A0A3B5AN27</accession>
<feature type="region of interest" description="Disordered" evidence="1">
    <location>
        <begin position="205"/>
        <end position="224"/>
    </location>
</feature>
<reference evidence="3" key="1">
    <citation type="submission" date="2023-09" db="UniProtKB">
        <authorList>
            <consortium name="Ensembl"/>
        </authorList>
    </citation>
    <scope>IDENTIFICATION</scope>
</reference>
<feature type="domain" description="Dynein heavy chain hydrolytic ATP-binding dynein motor region" evidence="2">
    <location>
        <begin position="46"/>
        <end position="150"/>
    </location>
</feature>
<dbReference type="GeneTree" id="ENSGT00940000167693"/>
<feature type="compositionally biased region" description="Basic and acidic residues" evidence="1">
    <location>
        <begin position="34"/>
        <end position="48"/>
    </location>
</feature>
<proteinExistence type="predicted"/>
<dbReference type="Pfam" id="PF12774">
    <property type="entry name" value="AAA_6"/>
    <property type="match status" value="1"/>
</dbReference>
<dbReference type="SUPFAM" id="SSF52540">
    <property type="entry name" value="P-loop containing nucleoside triphosphate hydrolases"/>
    <property type="match status" value="1"/>
</dbReference>
<evidence type="ECO:0000313" key="3">
    <source>
        <dbReference type="Ensembl" id="ENSSPAP00000021831.1"/>
    </source>
</evidence>
<dbReference type="Gene3D" id="3.40.50.300">
    <property type="entry name" value="P-loop containing nucleotide triphosphate hydrolases"/>
    <property type="match status" value="1"/>
</dbReference>
<feature type="region of interest" description="Disordered" evidence="1">
    <location>
        <begin position="14"/>
        <end position="48"/>
    </location>
</feature>
<feature type="compositionally biased region" description="Basic and acidic residues" evidence="1">
    <location>
        <begin position="205"/>
        <end position="223"/>
    </location>
</feature>
<dbReference type="STRING" id="144197.ENSSPAP00000021831"/>
<organism evidence="3">
    <name type="scientific">Stegastes partitus</name>
    <name type="common">bicolor damselfish</name>
    <dbReference type="NCBI Taxonomy" id="144197"/>
    <lineage>
        <taxon>Eukaryota</taxon>
        <taxon>Metazoa</taxon>
        <taxon>Chordata</taxon>
        <taxon>Craniata</taxon>
        <taxon>Vertebrata</taxon>
        <taxon>Euteleostomi</taxon>
        <taxon>Actinopterygii</taxon>
        <taxon>Neopterygii</taxon>
        <taxon>Teleostei</taxon>
        <taxon>Neoteleostei</taxon>
        <taxon>Acanthomorphata</taxon>
        <taxon>Ovalentaria</taxon>
        <taxon>Pomacentridae</taxon>
        <taxon>Stegastes</taxon>
    </lineage>
</organism>
<dbReference type="GO" id="GO:0045505">
    <property type="term" value="F:dynein intermediate chain binding"/>
    <property type="evidence" value="ECO:0007669"/>
    <property type="project" value="InterPro"/>
</dbReference>
<dbReference type="Ensembl" id="ENSSPAT00000022177.1">
    <property type="protein sequence ID" value="ENSSPAP00000021831.1"/>
    <property type="gene ID" value="ENSSPAG00000016497.1"/>
</dbReference>